<accession>A0A0D7B2Z4</accession>
<dbReference type="EMBL" id="KN880629">
    <property type="protein sequence ID" value="KIY64570.1"/>
    <property type="molecule type" value="Genomic_DNA"/>
</dbReference>
<dbReference type="PROSITE" id="PS50280">
    <property type="entry name" value="SET"/>
    <property type="match status" value="1"/>
</dbReference>
<evidence type="ECO:0000256" key="1">
    <source>
        <dbReference type="SAM" id="MobiDB-lite"/>
    </source>
</evidence>
<dbReference type="Proteomes" id="UP000054007">
    <property type="component" value="Unassembled WGS sequence"/>
</dbReference>
<dbReference type="InterPro" id="IPR053185">
    <property type="entry name" value="SET_domain_protein"/>
</dbReference>
<name>A0A0D7B2Z4_9AGAR</name>
<sequence>MRRGFLLGERKGKPAVTKAPAATTTPTTTLPLHSIPAEPSPAGTTAPLKMHTDYSLPFMKLQAGVIENAGRPEGYYAEKFTIHEDDPDTIIVPDDELMYTSIPPGAPDAVECIVSGWVKRDVLNRRGFPKPLEKPVEPAYRIEEVPGKGLGMVAARKFSAGDLICDERPLSLVPTHFPIGFRFPKDFTAMQIQQALLYERGVIIETLVDRMPKERKEKYMNLANCHLHDGSNAVTGIMRTNAFGLEEMQDNGKSSANGASLYQAVWDHQSRINHSCCPNASRTWDLASFSQRIRAARDIEEGEEITTQYTCLTWPYEKRKEDLLPYEIDCKCPSCIQMDHTRSDKRRKLFEKPPTIHTPKTMPKDGEPMDGWIAPALKVLRLMEDEGLQLAPSYKSVLNQL</sequence>
<reference evidence="3 4" key="1">
    <citation type="journal article" date="2015" name="Fungal Genet. Biol.">
        <title>Evolution of novel wood decay mechanisms in Agaricales revealed by the genome sequences of Fistulina hepatica and Cylindrobasidium torrendii.</title>
        <authorList>
            <person name="Floudas D."/>
            <person name="Held B.W."/>
            <person name="Riley R."/>
            <person name="Nagy L.G."/>
            <person name="Koehler G."/>
            <person name="Ransdell A.S."/>
            <person name="Younus H."/>
            <person name="Chow J."/>
            <person name="Chiniquy J."/>
            <person name="Lipzen A."/>
            <person name="Tritt A."/>
            <person name="Sun H."/>
            <person name="Haridas S."/>
            <person name="LaButti K."/>
            <person name="Ohm R.A."/>
            <person name="Kues U."/>
            <person name="Blanchette R.A."/>
            <person name="Grigoriev I.V."/>
            <person name="Minto R.E."/>
            <person name="Hibbett D.S."/>
        </authorList>
    </citation>
    <scope>NUCLEOTIDE SEQUENCE [LARGE SCALE GENOMIC DNA]</scope>
    <source>
        <strain evidence="3 4">FP15055 ss-10</strain>
    </source>
</reference>
<evidence type="ECO:0000313" key="4">
    <source>
        <dbReference type="Proteomes" id="UP000054007"/>
    </source>
</evidence>
<evidence type="ECO:0000313" key="3">
    <source>
        <dbReference type="EMBL" id="KIY64570.1"/>
    </source>
</evidence>
<organism evidence="3 4">
    <name type="scientific">Cylindrobasidium torrendii FP15055 ss-10</name>
    <dbReference type="NCBI Taxonomy" id="1314674"/>
    <lineage>
        <taxon>Eukaryota</taxon>
        <taxon>Fungi</taxon>
        <taxon>Dikarya</taxon>
        <taxon>Basidiomycota</taxon>
        <taxon>Agaricomycotina</taxon>
        <taxon>Agaricomycetes</taxon>
        <taxon>Agaricomycetidae</taxon>
        <taxon>Agaricales</taxon>
        <taxon>Marasmiineae</taxon>
        <taxon>Physalacriaceae</taxon>
        <taxon>Cylindrobasidium</taxon>
    </lineage>
</organism>
<dbReference type="AlphaFoldDB" id="A0A0D7B2Z4"/>
<feature type="non-terminal residue" evidence="3">
    <location>
        <position position="401"/>
    </location>
</feature>
<dbReference type="PANTHER" id="PTHR47332">
    <property type="entry name" value="SET DOMAIN-CONTAINING PROTEIN 5"/>
    <property type="match status" value="1"/>
</dbReference>
<dbReference type="CDD" id="cd20071">
    <property type="entry name" value="SET_SMYD"/>
    <property type="match status" value="1"/>
</dbReference>
<feature type="domain" description="SET" evidence="2">
    <location>
        <begin position="134"/>
        <end position="310"/>
    </location>
</feature>
<feature type="region of interest" description="Disordered" evidence="1">
    <location>
        <begin position="1"/>
        <end position="45"/>
    </location>
</feature>
<gene>
    <name evidence="3" type="ORF">CYLTODRAFT_380677</name>
</gene>
<dbReference type="Gene3D" id="2.170.270.10">
    <property type="entry name" value="SET domain"/>
    <property type="match status" value="1"/>
</dbReference>
<proteinExistence type="predicted"/>
<dbReference type="OrthoDB" id="5945798at2759"/>
<dbReference type="InterPro" id="IPR001214">
    <property type="entry name" value="SET_dom"/>
</dbReference>
<dbReference type="STRING" id="1314674.A0A0D7B2Z4"/>
<protein>
    <submittedName>
        <fullName evidence="3">SET domain-containing protein</fullName>
    </submittedName>
</protein>
<dbReference type="SMART" id="SM00317">
    <property type="entry name" value="SET"/>
    <property type="match status" value="1"/>
</dbReference>
<dbReference type="SUPFAM" id="SSF82199">
    <property type="entry name" value="SET domain"/>
    <property type="match status" value="1"/>
</dbReference>
<feature type="compositionally biased region" description="Low complexity" evidence="1">
    <location>
        <begin position="14"/>
        <end position="32"/>
    </location>
</feature>
<dbReference type="PANTHER" id="PTHR47332:SF4">
    <property type="entry name" value="SET DOMAIN-CONTAINING PROTEIN 5"/>
    <property type="match status" value="1"/>
</dbReference>
<dbReference type="InterPro" id="IPR046341">
    <property type="entry name" value="SET_dom_sf"/>
</dbReference>
<evidence type="ECO:0000259" key="2">
    <source>
        <dbReference type="PROSITE" id="PS50280"/>
    </source>
</evidence>
<keyword evidence="4" id="KW-1185">Reference proteome</keyword>
<dbReference type="Pfam" id="PF00856">
    <property type="entry name" value="SET"/>
    <property type="match status" value="1"/>
</dbReference>